<feature type="compositionally biased region" description="Basic and acidic residues" evidence="1">
    <location>
        <begin position="36"/>
        <end position="64"/>
    </location>
</feature>
<dbReference type="AlphaFoldDB" id="A0A6J4TTZ6"/>
<feature type="compositionally biased region" description="Low complexity" evidence="1">
    <location>
        <begin position="1"/>
        <end position="12"/>
    </location>
</feature>
<proteinExistence type="predicted"/>
<gene>
    <name evidence="2" type="ORF">AVDCRST_MAG31-2482</name>
</gene>
<feature type="region of interest" description="Disordered" evidence="1">
    <location>
        <begin position="1"/>
        <end position="110"/>
    </location>
</feature>
<feature type="non-terminal residue" evidence="2">
    <location>
        <position position="141"/>
    </location>
</feature>
<protein>
    <submittedName>
        <fullName evidence="2">Uncharacterized protein</fullName>
    </submittedName>
</protein>
<sequence length="141" mass="15388">ARAHLPPLAPARCRSPAEGGGADLLPYHRLSPRLDPGGDRGHRPDRRTPGLLLPRERGPGDLHLPRPTQCPRDRPAELDHRPQSPLLRVADGRAPDGAPDLCPLGRRRDGGSCRRGLPLPLALVWPPHRRALCPSPRRHAG</sequence>
<feature type="compositionally biased region" description="Basic and acidic residues" evidence="1">
    <location>
        <begin position="71"/>
        <end position="82"/>
    </location>
</feature>
<evidence type="ECO:0000313" key="2">
    <source>
        <dbReference type="EMBL" id="CAA9532409.1"/>
    </source>
</evidence>
<accession>A0A6J4TTZ6</accession>
<name>A0A6J4TTZ6_9SPHN</name>
<organism evidence="2">
    <name type="scientific">uncultured Sphingomonas sp</name>
    <dbReference type="NCBI Taxonomy" id="158754"/>
    <lineage>
        <taxon>Bacteria</taxon>
        <taxon>Pseudomonadati</taxon>
        <taxon>Pseudomonadota</taxon>
        <taxon>Alphaproteobacteria</taxon>
        <taxon>Sphingomonadales</taxon>
        <taxon>Sphingomonadaceae</taxon>
        <taxon>Sphingomonas</taxon>
        <taxon>environmental samples</taxon>
    </lineage>
</organism>
<evidence type="ECO:0000256" key="1">
    <source>
        <dbReference type="SAM" id="MobiDB-lite"/>
    </source>
</evidence>
<dbReference type="EMBL" id="CADCWA010000192">
    <property type="protein sequence ID" value="CAA9532409.1"/>
    <property type="molecule type" value="Genomic_DNA"/>
</dbReference>
<feature type="non-terminal residue" evidence="2">
    <location>
        <position position="1"/>
    </location>
</feature>
<reference evidence="2" key="1">
    <citation type="submission" date="2020-02" db="EMBL/GenBank/DDBJ databases">
        <authorList>
            <person name="Meier V. D."/>
        </authorList>
    </citation>
    <scope>NUCLEOTIDE SEQUENCE</scope>
    <source>
        <strain evidence="2">AVDCRST_MAG31</strain>
    </source>
</reference>